<keyword evidence="2" id="KW-1185">Reference proteome</keyword>
<dbReference type="Pfam" id="PF09411">
    <property type="entry name" value="PagL"/>
    <property type="match status" value="1"/>
</dbReference>
<protein>
    <submittedName>
        <fullName evidence="1">Lipid A 3-O-deacylase</fullName>
    </submittedName>
</protein>
<reference evidence="1 2" key="1">
    <citation type="submission" date="2017-02" db="EMBL/GenBank/DDBJ databases">
        <authorList>
            <person name="Peterson S.W."/>
        </authorList>
    </citation>
    <scope>NUCLEOTIDE SEQUENCE [LARGE SCALE GENOMIC DNA]</scope>
    <source>
        <strain evidence="1 2">DSM 18034</strain>
    </source>
</reference>
<dbReference type="EMBL" id="FUYA01000003">
    <property type="protein sequence ID" value="SKA70234.1"/>
    <property type="molecule type" value="Genomic_DNA"/>
</dbReference>
<dbReference type="Gene3D" id="2.40.160.20">
    <property type="match status" value="1"/>
</dbReference>
<evidence type="ECO:0000313" key="1">
    <source>
        <dbReference type="EMBL" id="SKA70234.1"/>
    </source>
</evidence>
<organism evidence="1 2">
    <name type="scientific">Desulfobaculum bizertense DSM 18034</name>
    <dbReference type="NCBI Taxonomy" id="1121442"/>
    <lineage>
        <taxon>Bacteria</taxon>
        <taxon>Pseudomonadati</taxon>
        <taxon>Thermodesulfobacteriota</taxon>
        <taxon>Desulfovibrionia</taxon>
        <taxon>Desulfovibrionales</taxon>
        <taxon>Desulfovibrionaceae</taxon>
        <taxon>Desulfobaculum</taxon>
    </lineage>
</organism>
<dbReference type="Proteomes" id="UP000189733">
    <property type="component" value="Unassembled WGS sequence"/>
</dbReference>
<dbReference type="STRING" id="1121442.SAMN02745702_01308"/>
<dbReference type="RefSeq" id="WP_078684597.1">
    <property type="nucleotide sequence ID" value="NZ_FUYA01000003.1"/>
</dbReference>
<dbReference type="AlphaFoldDB" id="A0A1T4VYZ0"/>
<dbReference type="InterPro" id="IPR018550">
    <property type="entry name" value="Lipid-A_deacylase-rel"/>
</dbReference>
<name>A0A1T4VYZ0_9BACT</name>
<gene>
    <name evidence="1" type="ORF">SAMN02745702_01308</name>
</gene>
<accession>A0A1T4VYZ0</accession>
<proteinExistence type="predicted"/>
<sequence>MKLIVYVLCIAFVVFQQIPVAYSENLVSISELRIGVLAHDLGVTGKSREDGVDVNGEVLFKEFQGRAWEAIGSPRLHLGGGLHSEGKTSQAYAGLTWTYDFYPKIFIEGAFGGAIHTGKLSSHDPDEQRLGSRGLFRLHAGIGYKFTKHIATLLSYDHISNANLASPNPGLDRAGLSLCYSF</sequence>
<evidence type="ECO:0000313" key="2">
    <source>
        <dbReference type="Proteomes" id="UP000189733"/>
    </source>
</evidence>
<dbReference type="OrthoDB" id="5736231at2"/>